<dbReference type="AlphaFoldDB" id="A0A9D1UZZ0"/>
<feature type="non-terminal residue" evidence="2">
    <location>
        <position position="1"/>
    </location>
</feature>
<dbReference type="Proteomes" id="UP000824202">
    <property type="component" value="Unassembled WGS sequence"/>
</dbReference>
<evidence type="ECO:0000313" key="3">
    <source>
        <dbReference type="Proteomes" id="UP000824202"/>
    </source>
</evidence>
<dbReference type="InterPro" id="IPR012547">
    <property type="entry name" value="PDDEXK_9"/>
</dbReference>
<feature type="coiled-coil region" evidence="1">
    <location>
        <begin position="235"/>
        <end position="262"/>
    </location>
</feature>
<gene>
    <name evidence="2" type="ORF">H9863_05840</name>
</gene>
<sequence length="294" mass="34425">VKMYNPDMVLYFVNYLSANHVMPDALVDENVKTDYKKLRYLIILDKRLNGNFSRIREIAEEGEVVADIRTGFPAERLIESDNFISLLFYFGILTIDRVEEGDTVLKVPNLTIRQILFSYIEQGYWEAEVFNMKVFRLKELMKEMAYRGAWRPVFEYFAEEVKAQTSIRDYLEGEKAVQTLHLVYMNLTNYFVIYPEQELNKGYGDLWMSPNFLNHPEMQYSYVVEFKYVKHDAGEAEVAAKLEEAREQLRQYAGDGKHAQAKGHTTLRYIAVVYRAWELAALEEVLPLSGKEEK</sequence>
<dbReference type="Pfam" id="PF08011">
    <property type="entry name" value="PDDEXK_9"/>
    <property type="match status" value="1"/>
</dbReference>
<proteinExistence type="predicted"/>
<reference evidence="2" key="2">
    <citation type="submission" date="2021-04" db="EMBL/GenBank/DDBJ databases">
        <authorList>
            <person name="Gilroy R."/>
        </authorList>
    </citation>
    <scope>NUCLEOTIDE SEQUENCE</scope>
    <source>
        <strain evidence="2">23274</strain>
    </source>
</reference>
<organism evidence="2 3">
    <name type="scientific">Candidatus Odoribacter faecigallinarum</name>
    <dbReference type="NCBI Taxonomy" id="2838706"/>
    <lineage>
        <taxon>Bacteria</taxon>
        <taxon>Pseudomonadati</taxon>
        <taxon>Bacteroidota</taxon>
        <taxon>Bacteroidia</taxon>
        <taxon>Bacteroidales</taxon>
        <taxon>Odoribacteraceae</taxon>
        <taxon>Odoribacter</taxon>
    </lineage>
</organism>
<protein>
    <submittedName>
        <fullName evidence="2">PD-(D/E)XK nuclease domain-containing protein</fullName>
    </submittedName>
</protein>
<evidence type="ECO:0000313" key="2">
    <source>
        <dbReference type="EMBL" id="HIX03620.1"/>
    </source>
</evidence>
<dbReference type="PANTHER" id="PTHR34825:SF2">
    <property type="entry name" value="AAA-ATPASE-LIKE DOMAIN-CONTAINING PROTEIN"/>
    <property type="match status" value="1"/>
</dbReference>
<reference evidence="2" key="1">
    <citation type="journal article" date="2021" name="PeerJ">
        <title>Extensive microbial diversity within the chicken gut microbiome revealed by metagenomics and culture.</title>
        <authorList>
            <person name="Gilroy R."/>
            <person name="Ravi A."/>
            <person name="Getino M."/>
            <person name="Pursley I."/>
            <person name="Horton D.L."/>
            <person name="Alikhan N.F."/>
            <person name="Baker D."/>
            <person name="Gharbi K."/>
            <person name="Hall N."/>
            <person name="Watson M."/>
            <person name="Adriaenssens E.M."/>
            <person name="Foster-Nyarko E."/>
            <person name="Jarju S."/>
            <person name="Secka A."/>
            <person name="Antonio M."/>
            <person name="Oren A."/>
            <person name="Chaudhuri R.R."/>
            <person name="La Ragione R."/>
            <person name="Hildebrand F."/>
            <person name="Pallen M.J."/>
        </authorList>
    </citation>
    <scope>NUCLEOTIDE SEQUENCE</scope>
    <source>
        <strain evidence="2">23274</strain>
    </source>
</reference>
<comment type="caution">
    <text evidence="2">The sequence shown here is derived from an EMBL/GenBank/DDBJ whole genome shotgun (WGS) entry which is preliminary data.</text>
</comment>
<accession>A0A9D1UZZ0</accession>
<dbReference type="EMBL" id="DXFT01000111">
    <property type="protein sequence ID" value="HIX03620.1"/>
    <property type="molecule type" value="Genomic_DNA"/>
</dbReference>
<name>A0A9D1UZZ0_9BACT</name>
<evidence type="ECO:0000256" key="1">
    <source>
        <dbReference type="SAM" id="Coils"/>
    </source>
</evidence>
<dbReference type="PANTHER" id="PTHR34825">
    <property type="entry name" value="CONSERVED PROTEIN, WITH A WEAK D-GALACTARATE DEHYDRATASE/ALTRONATE HYDROLASE DOMAIN"/>
    <property type="match status" value="1"/>
</dbReference>
<keyword evidence="1" id="KW-0175">Coiled coil</keyword>